<dbReference type="OrthoDB" id="9810880at2"/>
<evidence type="ECO:0000313" key="4">
    <source>
        <dbReference type="Proteomes" id="UP000293162"/>
    </source>
</evidence>
<dbReference type="AlphaFoldDB" id="A0A4Q5M5F6"/>
<dbReference type="EMBL" id="SEWF01000001">
    <property type="protein sequence ID" value="RYU97746.1"/>
    <property type="molecule type" value="Genomic_DNA"/>
</dbReference>
<gene>
    <name evidence="3" type="ORF">EWM59_01090</name>
</gene>
<comment type="caution">
    <text evidence="3">The sequence shown here is derived from an EMBL/GenBank/DDBJ whole genome shotgun (WGS) entry which is preliminary data.</text>
</comment>
<sequence length="128" mass="15119">MNLNQITIPVSNIEQSIEFYEKLGLKLIVKDVHYARFECINGESTFSIHHAENMPADTGVWIYFEVEDVDDKISELLRRGFVIEELPADKPWLWREARIKDLDNHLLIIYHAGDNRKNPPWRINEQPF</sequence>
<dbReference type="SUPFAM" id="SSF54593">
    <property type="entry name" value="Glyoxalase/Bleomycin resistance protein/Dihydroxybiphenyl dioxygenase"/>
    <property type="match status" value="1"/>
</dbReference>
<protein>
    <submittedName>
        <fullName evidence="3">VOC family protein</fullName>
    </submittedName>
</protein>
<reference evidence="3 4" key="1">
    <citation type="submission" date="2019-02" db="EMBL/GenBank/DDBJ databases">
        <title>Bacterial novel species Emticicia sp. 17J42-9 isolated from soil.</title>
        <authorList>
            <person name="Jung H.-Y."/>
        </authorList>
    </citation>
    <scope>NUCLEOTIDE SEQUENCE [LARGE SCALE GENOMIC DNA]</scope>
    <source>
        <strain evidence="3 4">17J42-9</strain>
    </source>
</reference>
<dbReference type="RefSeq" id="WP_130019090.1">
    <property type="nucleotide sequence ID" value="NZ_SEWF01000001.1"/>
</dbReference>
<dbReference type="Pfam" id="PF00903">
    <property type="entry name" value="Glyoxalase"/>
    <property type="match status" value="1"/>
</dbReference>
<dbReference type="Proteomes" id="UP000293162">
    <property type="component" value="Unassembled WGS sequence"/>
</dbReference>
<evidence type="ECO:0000313" key="3">
    <source>
        <dbReference type="EMBL" id="RYU97746.1"/>
    </source>
</evidence>
<feature type="domain" description="VOC" evidence="2">
    <location>
        <begin position="2"/>
        <end position="112"/>
    </location>
</feature>
<evidence type="ECO:0000259" key="2">
    <source>
        <dbReference type="PROSITE" id="PS51819"/>
    </source>
</evidence>
<keyword evidence="4" id="KW-1185">Reference proteome</keyword>
<keyword evidence="1" id="KW-0479">Metal-binding</keyword>
<dbReference type="InterPro" id="IPR018146">
    <property type="entry name" value="Glyoxalase_1_CS"/>
</dbReference>
<proteinExistence type="predicted"/>
<dbReference type="GO" id="GO:0004462">
    <property type="term" value="F:lactoylglutathione lyase activity"/>
    <property type="evidence" value="ECO:0007669"/>
    <property type="project" value="InterPro"/>
</dbReference>
<dbReference type="GO" id="GO:0046872">
    <property type="term" value="F:metal ion binding"/>
    <property type="evidence" value="ECO:0007669"/>
    <property type="project" value="UniProtKB-KW"/>
</dbReference>
<dbReference type="InterPro" id="IPR029068">
    <property type="entry name" value="Glyas_Bleomycin-R_OHBP_Dase"/>
</dbReference>
<dbReference type="PROSITE" id="PS00934">
    <property type="entry name" value="GLYOXALASE_I_1"/>
    <property type="match status" value="1"/>
</dbReference>
<organism evidence="3 4">
    <name type="scientific">Emticicia agri</name>
    <dbReference type="NCBI Taxonomy" id="2492393"/>
    <lineage>
        <taxon>Bacteria</taxon>
        <taxon>Pseudomonadati</taxon>
        <taxon>Bacteroidota</taxon>
        <taxon>Cytophagia</taxon>
        <taxon>Cytophagales</taxon>
        <taxon>Leadbetterellaceae</taxon>
        <taxon>Emticicia</taxon>
    </lineage>
</organism>
<dbReference type="Gene3D" id="3.10.180.10">
    <property type="entry name" value="2,3-Dihydroxybiphenyl 1,2-Dioxygenase, domain 1"/>
    <property type="match status" value="1"/>
</dbReference>
<evidence type="ECO:0000256" key="1">
    <source>
        <dbReference type="ARBA" id="ARBA00022723"/>
    </source>
</evidence>
<name>A0A4Q5M5F6_9BACT</name>
<dbReference type="PROSITE" id="PS51819">
    <property type="entry name" value="VOC"/>
    <property type="match status" value="1"/>
</dbReference>
<dbReference type="InterPro" id="IPR037523">
    <property type="entry name" value="VOC_core"/>
</dbReference>
<dbReference type="InterPro" id="IPR004360">
    <property type="entry name" value="Glyas_Fos-R_dOase_dom"/>
</dbReference>
<accession>A0A4Q5M5F6</accession>